<protein>
    <submittedName>
        <fullName evidence="7">Uncharacterized protein</fullName>
    </submittedName>
</protein>
<dbReference type="PANTHER" id="PTHR43791">
    <property type="entry name" value="PERMEASE-RELATED"/>
    <property type="match status" value="1"/>
</dbReference>
<keyword evidence="3 6" id="KW-0812">Transmembrane</keyword>
<comment type="caution">
    <text evidence="7">The sequence shown here is derived from an EMBL/GenBank/DDBJ whole genome shotgun (WGS) entry which is preliminary data.</text>
</comment>
<reference evidence="7 8" key="1">
    <citation type="journal article" date="2018" name="Sci. Rep.">
        <title>Characterisation of pathogen-specific regions and novel effector candidates in Fusarium oxysporum f. sp. cepae.</title>
        <authorList>
            <person name="Armitage A.D."/>
            <person name="Taylor A."/>
            <person name="Sobczyk M.K."/>
            <person name="Baxter L."/>
            <person name="Greenfield B.P."/>
            <person name="Bates H.J."/>
            <person name="Wilson F."/>
            <person name="Jackson A.C."/>
            <person name="Ott S."/>
            <person name="Harrison R.J."/>
            <person name="Clarkson J.P."/>
        </authorList>
    </citation>
    <scope>NUCLEOTIDE SEQUENCE [LARGE SCALE GENOMIC DNA]</scope>
    <source>
        <strain evidence="7 8">Fo_A13</strain>
    </source>
</reference>
<feature type="transmembrane region" description="Helical" evidence="6">
    <location>
        <begin position="55"/>
        <end position="77"/>
    </location>
</feature>
<evidence type="ECO:0000256" key="3">
    <source>
        <dbReference type="ARBA" id="ARBA00022692"/>
    </source>
</evidence>
<dbReference type="InterPro" id="IPR036259">
    <property type="entry name" value="MFS_trans_sf"/>
</dbReference>
<evidence type="ECO:0000313" key="8">
    <source>
        <dbReference type="Proteomes" id="UP000285084"/>
    </source>
</evidence>
<dbReference type="AlphaFoldDB" id="A0A420MG50"/>
<feature type="transmembrane region" description="Helical" evidence="6">
    <location>
        <begin position="12"/>
        <end position="35"/>
    </location>
</feature>
<evidence type="ECO:0000256" key="2">
    <source>
        <dbReference type="ARBA" id="ARBA00022448"/>
    </source>
</evidence>
<keyword evidence="2" id="KW-0813">Transport</keyword>
<dbReference type="PANTHER" id="PTHR43791:SF18">
    <property type="entry name" value="NICOTINIC ACID TRANSPORTER TNA1, PUTATIVE (AFU_ORTHOLOGUE AFUA_3G03820)-RELATED"/>
    <property type="match status" value="1"/>
</dbReference>
<comment type="subcellular location">
    <subcellularLocation>
        <location evidence="1">Membrane</location>
        <topology evidence="1">Multi-pass membrane protein</topology>
    </subcellularLocation>
</comment>
<dbReference type="GO" id="GO:0022857">
    <property type="term" value="F:transmembrane transporter activity"/>
    <property type="evidence" value="ECO:0007669"/>
    <property type="project" value="TreeGrafter"/>
</dbReference>
<keyword evidence="4 6" id="KW-1133">Transmembrane helix</keyword>
<gene>
    <name evidence="7" type="ORF">BFJ69_g14896</name>
</gene>
<evidence type="ECO:0000256" key="5">
    <source>
        <dbReference type="ARBA" id="ARBA00023136"/>
    </source>
</evidence>
<evidence type="ECO:0000256" key="6">
    <source>
        <dbReference type="SAM" id="Phobius"/>
    </source>
</evidence>
<dbReference type="Proteomes" id="UP000285084">
    <property type="component" value="Unassembled WGS sequence"/>
</dbReference>
<dbReference type="VEuPathDB" id="FungiDB:FOZG_02319"/>
<keyword evidence="5 6" id="KW-0472">Membrane</keyword>
<evidence type="ECO:0000256" key="1">
    <source>
        <dbReference type="ARBA" id="ARBA00004141"/>
    </source>
</evidence>
<dbReference type="EMBL" id="MRCX01000250">
    <property type="protein sequence ID" value="RKK66988.1"/>
    <property type="molecule type" value="Genomic_DNA"/>
</dbReference>
<evidence type="ECO:0000313" key="7">
    <source>
        <dbReference type="EMBL" id="RKK66988.1"/>
    </source>
</evidence>
<sequence length="135" mass="14452">MAGLYPTSTAVTAWIALNCAGSIKCAVGIGAMMSFSQLGGIVSSNIYIAGQAPTYPGGFGTSLGMLVVCGIIWPLVYRFNLKGIYRKRAAIPLEEIQAKYTEQHQSWVTAVCYLGIPLKVANSYTSRSCLTKGLY</sequence>
<accession>A0A420MG50</accession>
<evidence type="ECO:0000256" key="4">
    <source>
        <dbReference type="ARBA" id="ARBA00022989"/>
    </source>
</evidence>
<dbReference type="GO" id="GO:0016020">
    <property type="term" value="C:membrane"/>
    <property type="evidence" value="ECO:0007669"/>
    <property type="project" value="UniProtKB-SubCell"/>
</dbReference>
<name>A0A420MG50_FUSOX</name>
<dbReference type="SUPFAM" id="SSF103473">
    <property type="entry name" value="MFS general substrate transporter"/>
    <property type="match status" value="1"/>
</dbReference>
<organism evidence="7 8">
    <name type="scientific">Fusarium oxysporum</name>
    <name type="common">Fusarium vascular wilt</name>
    <dbReference type="NCBI Taxonomy" id="5507"/>
    <lineage>
        <taxon>Eukaryota</taxon>
        <taxon>Fungi</taxon>
        <taxon>Dikarya</taxon>
        <taxon>Ascomycota</taxon>
        <taxon>Pezizomycotina</taxon>
        <taxon>Sordariomycetes</taxon>
        <taxon>Hypocreomycetidae</taxon>
        <taxon>Hypocreales</taxon>
        <taxon>Nectriaceae</taxon>
        <taxon>Fusarium</taxon>
        <taxon>Fusarium oxysporum species complex</taxon>
    </lineage>
</organism>
<proteinExistence type="predicted"/>